<dbReference type="RefSeq" id="WP_303682459.1">
    <property type="nucleotide sequence ID" value="NZ_LVWG01000036.1"/>
</dbReference>
<evidence type="ECO:0000313" key="6">
    <source>
        <dbReference type="Proteomes" id="UP000076481"/>
    </source>
</evidence>
<protein>
    <recommendedName>
        <fullName evidence="3">Putative 2-succinyl-6-hydroxy-2,4-cyclohexadiene-1-carboxylate synthase</fullName>
        <shortName evidence="3">SHCHC synthase</shortName>
        <ecNumber evidence="3">4.2.99.20</ecNumber>
    </recommendedName>
</protein>
<dbReference type="InterPro" id="IPR029058">
    <property type="entry name" value="AB_hydrolase_fold"/>
</dbReference>
<feature type="domain" description="AB hydrolase-1" evidence="4">
    <location>
        <begin position="25"/>
        <end position="271"/>
    </location>
</feature>
<dbReference type="InterPro" id="IPR022485">
    <property type="entry name" value="SHCHC_synthase_MenH"/>
</dbReference>
<dbReference type="EMBL" id="LVWG01000036">
    <property type="protein sequence ID" value="KZK73497.1"/>
    <property type="molecule type" value="Genomic_DNA"/>
</dbReference>
<organism evidence="5 6">
    <name type="scientific">Pelodictyon luteolum</name>
    <dbReference type="NCBI Taxonomy" id="1100"/>
    <lineage>
        <taxon>Bacteria</taxon>
        <taxon>Pseudomonadati</taxon>
        <taxon>Chlorobiota</taxon>
        <taxon>Chlorobiia</taxon>
        <taxon>Chlorobiales</taxon>
        <taxon>Chlorobiaceae</taxon>
        <taxon>Chlorobium/Pelodictyon group</taxon>
        <taxon>Pelodictyon</taxon>
    </lineage>
</organism>
<sequence>MDTTTTTIPVPLRFNTIGDPSLPAIVFLHGFLGSGSDWMPFTSGISGRFHCILVDLPGHGEAAFGDNGPDELNPEDDTVNGYFLHTVDTLAEGLRTLLARPGLLVGYSMGGRIAIALLLRHPELFKRAVIVSSSPGLRTAEERAARRKSDRGIARKIERNFEGFLEFWYSQPLFSTLKNHPLFHEVETLRRKGSPRSLARSLRLLGTGNQPSFWDQLAASPVPVQFMAGEKDPKYLEIGRQMVNLFPHSRLETFPGCGHTLHIEARERFLERLQHFFNQQDREP</sequence>
<dbReference type="PANTHER" id="PTHR42916:SF1">
    <property type="entry name" value="PROTEIN PHYLLO, CHLOROPLASTIC"/>
    <property type="match status" value="1"/>
</dbReference>
<comment type="catalytic activity">
    <reaction evidence="3">
        <text>5-enolpyruvoyl-6-hydroxy-2-succinyl-cyclohex-3-ene-1-carboxylate = (1R,6R)-6-hydroxy-2-succinyl-cyclohexa-2,4-diene-1-carboxylate + pyruvate</text>
        <dbReference type="Rhea" id="RHEA:25597"/>
        <dbReference type="ChEBI" id="CHEBI:15361"/>
        <dbReference type="ChEBI" id="CHEBI:58689"/>
        <dbReference type="ChEBI" id="CHEBI:58818"/>
        <dbReference type="EC" id="4.2.99.20"/>
    </reaction>
</comment>
<dbReference type="UniPathway" id="UPA01057">
    <property type="reaction ID" value="UER00900"/>
</dbReference>
<comment type="subunit">
    <text evidence="3">Monomer.</text>
</comment>
<evidence type="ECO:0000256" key="3">
    <source>
        <dbReference type="HAMAP-Rule" id="MF_01660"/>
    </source>
</evidence>
<dbReference type="HAMAP" id="MF_01660">
    <property type="entry name" value="MenH"/>
    <property type="match status" value="1"/>
</dbReference>
<dbReference type="EC" id="4.2.99.20" evidence="3"/>
<dbReference type="PANTHER" id="PTHR42916">
    <property type="entry name" value="2-SUCCINYL-5-ENOLPYRUVYL-6-HYDROXY-3-CYCLOHEXENE-1-CARBOXYLATE SYNTHASE"/>
    <property type="match status" value="1"/>
</dbReference>
<dbReference type="UniPathway" id="UPA00079"/>
<evidence type="ECO:0000256" key="1">
    <source>
        <dbReference type="ARBA" id="ARBA00022428"/>
    </source>
</evidence>
<reference evidence="5 6" key="1">
    <citation type="submission" date="2016-03" db="EMBL/GenBank/DDBJ databases">
        <title>Speciation and ecological success in dimly lit waters: horizontal gene transfer in a green sulfur bacteria bloom unveiled by metagenomic assembly.</title>
        <authorList>
            <person name="Llorens-Mares T."/>
            <person name="Liu Z."/>
            <person name="Allen L.Z."/>
            <person name="Rusch D.B."/>
            <person name="Craig M.T."/>
            <person name="Dupont C.L."/>
            <person name="Bryant D.A."/>
            <person name="Casamayor E.O."/>
        </authorList>
    </citation>
    <scope>NUCLEOTIDE SEQUENCE [LARGE SCALE GENOMIC DNA]</scope>
    <source>
        <strain evidence="5">CIII</strain>
    </source>
</reference>
<dbReference type="SUPFAM" id="SSF53474">
    <property type="entry name" value="alpha/beta-Hydrolases"/>
    <property type="match status" value="1"/>
</dbReference>
<proteinExistence type="inferred from homology"/>
<evidence type="ECO:0000256" key="2">
    <source>
        <dbReference type="ARBA" id="ARBA00023239"/>
    </source>
</evidence>
<comment type="function">
    <text evidence="3">Catalyzes a proton abstraction reaction that results in 2,5-elimination of pyruvate from 2-succinyl-5-enolpyruvyl-6-hydroxy-3-cyclohexene-1-carboxylate (SEPHCHC) and the formation of 2-succinyl-6-hydroxy-2,4-cyclohexadiene-1-carboxylate (SHCHC).</text>
</comment>
<dbReference type="Pfam" id="PF12697">
    <property type="entry name" value="Abhydrolase_6"/>
    <property type="match status" value="1"/>
</dbReference>
<comment type="pathway">
    <text evidence="3">Quinol/quinone metabolism; 1,4-dihydroxy-2-naphthoate biosynthesis; 1,4-dihydroxy-2-naphthoate from chorismate: step 3/7.</text>
</comment>
<name>A0A165L2L5_PELLU</name>
<dbReference type="GO" id="GO:0070205">
    <property type="term" value="F:2-succinyl-6-hydroxy-2,4-cyclohexadiene-1-carboxylate synthase activity"/>
    <property type="evidence" value="ECO:0007669"/>
    <property type="project" value="UniProtKB-UniRule"/>
</dbReference>
<dbReference type="Proteomes" id="UP000076481">
    <property type="component" value="Unassembled WGS sequence"/>
</dbReference>
<dbReference type="AlphaFoldDB" id="A0A165L2L5"/>
<dbReference type="Gene3D" id="3.40.50.1820">
    <property type="entry name" value="alpha/beta hydrolase"/>
    <property type="match status" value="1"/>
</dbReference>
<keyword evidence="1 3" id="KW-0474">Menaquinone biosynthesis</keyword>
<comment type="similarity">
    <text evidence="3">Belongs to the AB hydrolase superfamily. MenH family.</text>
</comment>
<dbReference type="InterPro" id="IPR000073">
    <property type="entry name" value="AB_hydrolase_1"/>
</dbReference>
<evidence type="ECO:0000259" key="4">
    <source>
        <dbReference type="Pfam" id="PF12697"/>
    </source>
</evidence>
<evidence type="ECO:0000313" key="5">
    <source>
        <dbReference type="EMBL" id="KZK73497.1"/>
    </source>
</evidence>
<accession>A0A165L2L5</accession>
<dbReference type="GO" id="GO:0009234">
    <property type="term" value="P:menaquinone biosynthetic process"/>
    <property type="evidence" value="ECO:0007669"/>
    <property type="project" value="UniProtKB-UniRule"/>
</dbReference>
<comment type="pathway">
    <text evidence="3">Quinol/quinone metabolism; menaquinone biosynthesis.</text>
</comment>
<comment type="caution">
    <text evidence="5">The sequence shown here is derived from an EMBL/GenBank/DDBJ whole genome shotgun (WGS) entry which is preliminary data.</text>
</comment>
<dbReference type="NCBIfam" id="TIGR03695">
    <property type="entry name" value="menH_SHCHC"/>
    <property type="match status" value="1"/>
</dbReference>
<keyword evidence="2 3" id="KW-0456">Lyase</keyword>
<gene>
    <name evidence="3" type="primary">menH</name>
    <name evidence="5" type="ORF">A3K90_01845</name>
</gene>